<name>A0A8S5M7C6_9CAUD</name>
<evidence type="ECO:0000256" key="1">
    <source>
        <dbReference type="SAM" id="Phobius"/>
    </source>
</evidence>
<keyword evidence="1" id="KW-0472">Membrane</keyword>
<protein>
    <submittedName>
        <fullName evidence="2">Popeye protein conserved region</fullName>
    </submittedName>
</protein>
<keyword evidence="1" id="KW-1133">Transmembrane helix</keyword>
<dbReference type="EMBL" id="BK014839">
    <property type="protein sequence ID" value="DAD78134.1"/>
    <property type="molecule type" value="Genomic_DNA"/>
</dbReference>
<accession>A0A8S5M7C6</accession>
<feature type="transmembrane region" description="Helical" evidence="1">
    <location>
        <begin position="34"/>
        <end position="53"/>
    </location>
</feature>
<feature type="transmembrane region" description="Helical" evidence="1">
    <location>
        <begin position="60"/>
        <end position="78"/>
    </location>
</feature>
<keyword evidence="1" id="KW-0812">Transmembrane</keyword>
<evidence type="ECO:0000313" key="2">
    <source>
        <dbReference type="EMBL" id="DAD78134.1"/>
    </source>
</evidence>
<organism evidence="2">
    <name type="scientific">Siphoviridae sp. ctrgt10</name>
    <dbReference type="NCBI Taxonomy" id="2826479"/>
    <lineage>
        <taxon>Viruses</taxon>
        <taxon>Duplodnaviria</taxon>
        <taxon>Heunggongvirae</taxon>
        <taxon>Uroviricota</taxon>
        <taxon>Caudoviricetes</taxon>
    </lineage>
</organism>
<reference evidence="2" key="1">
    <citation type="journal article" date="2021" name="Proc. Natl. Acad. Sci. U.S.A.">
        <title>A Catalog of Tens of Thousands of Viruses from Human Metagenomes Reveals Hidden Associations with Chronic Diseases.</title>
        <authorList>
            <person name="Tisza M.J."/>
            <person name="Buck C.B."/>
        </authorList>
    </citation>
    <scope>NUCLEOTIDE SEQUENCE</scope>
    <source>
        <strain evidence="2">Ctrgt10</strain>
    </source>
</reference>
<sequence length="86" mass="9561">MSFTFDGIEAIGLVATALLIASMCFNTKTFKGTLWLRILNMLCSIVWIVYACCKGLLATLVSNTLLTFINLYFLIVAVKNKENFGK</sequence>
<proteinExistence type="predicted"/>